<protein>
    <submittedName>
        <fullName evidence="1">Uncharacterized protein</fullName>
    </submittedName>
</protein>
<dbReference type="Proteomes" id="UP000235786">
    <property type="component" value="Unassembled WGS sequence"/>
</dbReference>
<evidence type="ECO:0000313" key="2">
    <source>
        <dbReference type="Proteomes" id="UP000235786"/>
    </source>
</evidence>
<sequence>MAGPFASRYKVAFDLHRGVVRDGFGEYCKRGRFGLRAGAGRGGGDLRGGADGFWRVGLGGAPMRRGACVVGMGGGRGEQTNCCVNKAPWLRET</sequence>
<evidence type="ECO:0000313" key="1">
    <source>
        <dbReference type="EMBL" id="PMD40515.1"/>
    </source>
</evidence>
<dbReference type="AlphaFoldDB" id="A0A2J6RPS6"/>
<keyword evidence="2" id="KW-1185">Reference proteome</keyword>
<reference evidence="1 2" key="1">
    <citation type="submission" date="2016-04" db="EMBL/GenBank/DDBJ databases">
        <title>A degradative enzymes factory behind the ericoid mycorrhizal symbiosis.</title>
        <authorList>
            <consortium name="DOE Joint Genome Institute"/>
            <person name="Martino E."/>
            <person name="Morin E."/>
            <person name="Grelet G."/>
            <person name="Kuo A."/>
            <person name="Kohler A."/>
            <person name="Daghino S."/>
            <person name="Barry K."/>
            <person name="Choi C."/>
            <person name="Cichocki N."/>
            <person name="Clum A."/>
            <person name="Copeland A."/>
            <person name="Hainaut M."/>
            <person name="Haridas S."/>
            <person name="Labutti K."/>
            <person name="Lindquist E."/>
            <person name="Lipzen A."/>
            <person name="Khouja H.-R."/>
            <person name="Murat C."/>
            <person name="Ohm R."/>
            <person name="Olson A."/>
            <person name="Spatafora J."/>
            <person name="Veneault-Fourrey C."/>
            <person name="Henrissat B."/>
            <person name="Grigoriev I."/>
            <person name="Martin F."/>
            <person name="Perotto S."/>
        </authorList>
    </citation>
    <scope>NUCLEOTIDE SEQUENCE [LARGE SCALE GENOMIC DNA]</scope>
    <source>
        <strain evidence="1 2">F</strain>
    </source>
</reference>
<accession>A0A2J6RPS6</accession>
<gene>
    <name evidence="1" type="ORF">L207DRAFT_340168</name>
</gene>
<dbReference type="EMBL" id="KZ613945">
    <property type="protein sequence ID" value="PMD40515.1"/>
    <property type="molecule type" value="Genomic_DNA"/>
</dbReference>
<name>A0A2J6RPS6_HYAVF</name>
<organism evidence="1 2">
    <name type="scientific">Hyaloscypha variabilis (strain UAMH 11265 / GT02V1 / F)</name>
    <name type="common">Meliniomyces variabilis</name>
    <dbReference type="NCBI Taxonomy" id="1149755"/>
    <lineage>
        <taxon>Eukaryota</taxon>
        <taxon>Fungi</taxon>
        <taxon>Dikarya</taxon>
        <taxon>Ascomycota</taxon>
        <taxon>Pezizomycotina</taxon>
        <taxon>Leotiomycetes</taxon>
        <taxon>Helotiales</taxon>
        <taxon>Hyaloscyphaceae</taxon>
        <taxon>Hyaloscypha</taxon>
        <taxon>Hyaloscypha variabilis</taxon>
    </lineage>
</organism>
<proteinExistence type="predicted"/>